<keyword evidence="3" id="KW-1185">Reference proteome</keyword>
<dbReference type="InterPro" id="IPR029052">
    <property type="entry name" value="Metallo-depent_PP-like"/>
</dbReference>
<feature type="non-terminal residue" evidence="2">
    <location>
        <position position="64"/>
    </location>
</feature>
<gene>
    <name evidence="2" type="ORF">BLL40_16645</name>
</gene>
<comment type="caution">
    <text evidence="2">The sequence shown here is derived from an EMBL/GenBank/DDBJ whole genome shotgun (WGS) entry which is preliminary data.</text>
</comment>
<dbReference type="PANTHER" id="PTHR42850">
    <property type="entry name" value="METALLOPHOSPHOESTERASE"/>
    <property type="match status" value="1"/>
</dbReference>
<dbReference type="InterPro" id="IPR004843">
    <property type="entry name" value="Calcineurin-like_PHP"/>
</dbReference>
<dbReference type="EMBL" id="MRWQ01000035">
    <property type="protein sequence ID" value="OKL35210.1"/>
    <property type="molecule type" value="Genomic_DNA"/>
</dbReference>
<proteinExistence type="predicted"/>
<organism evidence="2 3">
    <name type="scientific">Domibacillus mangrovi</name>
    <dbReference type="NCBI Taxonomy" id="1714354"/>
    <lineage>
        <taxon>Bacteria</taxon>
        <taxon>Bacillati</taxon>
        <taxon>Bacillota</taxon>
        <taxon>Bacilli</taxon>
        <taxon>Bacillales</taxon>
        <taxon>Bacillaceae</taxon>
        <taxon>Domibacillus</taxon>
    </lineage>
</organism>
<dbReference type="Pfam" id="PF00149">
    <property type="entry name" value="Metallophos"/>
    <property type="match status" value="1"/>
</dbReference>
<evidence type="ECO:0000313" key="3">
    <source>
        <dbReference type="Proteomes" id="UP000186524"/>
    </source>
</evidence>
<name>A0A1Q5NYW3_9BACI</name>
<feature type="domain" description="Calcineurin-like phosphoesterase" evidence="1">
    <location>
        <begin position="1"/>
        <end position="63"/>
    </location>
</feature>
<dbReference type="SUPFAM" id="SSF56300">
    <property type="entry name" value="Metallo-dependent phosphatases"/>
    <property type="match status" value="1"/>
</dbReference>
<evidence type="ECO:0000259" key="1">
    <source>
        <dbReference type="Pfam" id="PF00149"/>
    </source>
</evidence>
<dbReference type="GO" id="GO:0005737">
    <property type="term" value="C:cytoplasm"/>
    <property type="evidence" value="ECO:0007669"/>
    <property type="project" value="TreeGrafter"/>
</dbReference>
<dbReference type="STRING" id="1714354.BLL40_16645"/>
<dbReference type="Gene3D" id="3.60.21.10">
    <property type="match status" value="1"/>
</dbReference>
<dbReference type="Proteomes" id="UP000186524">
    <property type="component" value="Unassembled WGS sequence"/>
</dbReference>
<dbReference type="PANTHER" id="PTHR42850:SF7">
    <property type="entry name" value="BIS(5'-NUCLEOSYL)-TETRAPHOSPHATASE PRPE [ASYMMETRICAL]"/>
    <property type="match status" value="1"/>
</dbReference>
<dbReference type="RefSeq" id="WP_173799947.1">
    <property type="nucleotide sequence ID" value="NZ_MRWQ01000035.1"/>
</dbReference>
<accession>A0A1Q5NYW3</accession>
<protein>
    <recommendedName>
        <fullName evidence="1">Calcineurin-like phosphoesterase domain-containing protein</fullName>
    </recommendedName>
</protein>
<dbReference type="InterPro" id="IPR050126">
    <property type="entry name" value="Ap4A_hydrolase"/>
</dbReference>
<sequence length="64" mass="7060">MNLDIIGDIHGCLDEFRALTMNLGYSWDSGIPIHPAGRTLAFVGDLTDRGPDSVRVLDIVCRLF</sequence>
<dbReference type="AlphaFoldDB" id="A0A1Q5NYW3"/>
<dbReference type="GO" id="GO:0016791">
    <property type="term" value="F:phosphatase activity"/>
    <property type="evidence" value="ECO:0007669"/>
    <property type="project" value="TreeGrafter"/>
</dbReference>
<reference evidence="2 3" key="1">
    <citation type="submission" date="2016-12" db="EMBL/GenBank/DDBJ databases">
        <title>Domibacillus sp. SAOS 44 whole genome sequencing.</title>
        <authorList>
            <person name="Verma A."/>
            <person name="Krishnamurthi S."/>
        </authorList>
    </citation>
    <scope>NUCLEOTIDE SEQUENCE [LARGE SCALE GENOMIC DNA]</scope>
    <source>
        <strain evidence="2 3">SAOS 44</strain>
    </source>
</reference>
<evidence type="ECO:0000313" key="2">
    <source>
        <dbReference type="EMBL" id="OKL35210.1"/>
    </source>
</evidence>